<dbReference type="InterPro" id="IPR009161">
    <property type="entry name" value="6-Pfructokinase_euk"/>
</dbReference>
<dbReference type="RefSeq" id="WP_073187282.1">
    <property type="nucleotide sequence ID" value="NZ_FQZG01000028.1"/>
</dbReference>
<sequence length="736" mass="79119">MSPRIGVMTSGGDAQGMNAAVRSIVRSGIHQGAEVYAIYEGWQGAIAGGEHIRHLGWSDVSGILNKGGTVIGTARSAEFRTREGQLKAVENLVHNGIDRLIVIGGDGSLTGTRALCLGWPAYVEELVTTGRITAEQAAAHPHLNIAGMVGSIDNDMVGTDMTIGTDSAMHRITEAIDAISSTAESHRRTFIVEVMGRHCGYLALMTAIAGGADYTFLPESPPRPGWEDRMVEVLGRGRAAGRRDSIILVSEGAADREGEPITAQRIQAALRDRTGEEARITILGHVQRGGTPSAYDRWMATVCGAEAVRQVLSADAQSEPMLVGVRRDMVNTTPLLAAVEATHRIGDFVNEGDYEAAIHARGVGFTTMVDIYRMLSEATPTVAHSENAKRIAVMHAGALAPGMNQLARVAVRAGLDRGYDLFAVKGGVPGLISGDLQEVSWSDVEGMASTGGANFGTRRYVPVDADLYMMARTLEEHRIDALLVMGGFHAYATVDLMEKERRRYPAFNIPIALLPASIDNNLPDWPMAVGSDTALNTIVRSIDMIRMSASASKRAFVVETMGRTCGFLPLMGALAAGAEKAYLPETGITLEQLTDDVTALVDSFTSGRSFYLTVMGEEASKYFTGDVITRLFEAEGAGIYSVRDAVIGHIQQGGNPTPFDRINATRLAYMAISNLDRQLLNGSTDYVAASSGAPGLLAPLREVSAGMDWDNQRPNEQWWLKVRPVFEQLSRRPGQE</sequence>
<dbReference type="GO" id="GO:0070095">
    <property type="term" value="F:fructose-6-phosphate binding"/>
    <property type="evidence" value="ECO:0007669"/>
    <property type="project" value="TreeGrafter"/>
</dbReference>
<keyword evidence="13" id="KW-0460">Magnesium</keyword>
<evidence type="ECO:0000256" key="11">
    <source>
        <dbReference type="ARBA" id="ARBA00022777"/>
    </source>
</evidence>
<dbReference type="UniPathway" id="UPA00109">
    <property type="reaction ID" value="UER00182"/>
</dbReference>
<dbReference type="AlphaFoldDB" id="A0A1M6GTF5"/>
<evidence type="ECO:0000313" key="19">
    <source>
        <dbReference type="Proteomes" id="UP000184512"/>
    </source>
</evidence>
<accession>A0A1M6GTF5</accession>
<dbReference type="STRING" id="1123357.SAMN02745244_01788"/>
<dbReference type="SUPFAM" id="SSF53784">
    <property type="entry name" value="Phosphofructokinase"/>
    <property type="match status" value="2"/>
</dbReference>
<dbReference type="Gene3D" id="3.40.50.460">
    <property type="entry name" value="Phosphofructokinase domain"/>
    <property type="match status" value="2"/>
</dbReference>
<evidence type="ECO:0000256" key="7">
    <source>
        <dbReference type="ARBA" id="ARBA00022533"/>
    </source>
</evidence>
<comment type="similarity">
    <text evidence="15">Belongs to the phosphofructokinase type A (PFKA) family.</text>
</comment>
<dbReference type="InterPro" id="IPR035966">
    <property type="entry name" value="PKF_sf"/>
</dbReference>
<comment type="cofactor">
    <cofactor evidence="1">
        <name>Mg(2+)</name>
        <dbReference type="ChEBI" id="CHEBI:18420"/>
    </cofactor>
</comment>
<dbReference type="InterPro" id="IPR022953">
    <property type="entry name" value="ATP_PFK"/>
</dbReference>
<dbReference type="Proteomes" id="UP000184512">
    <property type="component" value="Unassembled WGS sequence"/>
</dbReference>
<reference evidence="18 19" key="1">
    <citation type="submission" date="2016-11" db="EMBL/GenBank/DDBJ databases">
        <authorList>
            <person name="Jaros S."/>
            <person name="Januszkiewicz K."/>
            <person name="Wedrychowicz H."/>
        </authorList>
    </citation>
    <scope>NUCLEOTIDE SEQUENCE [LARGE SCALE GENOMIC DNA]</scope>
    <source>
        <strain evidence="18 19">DSM 12906</strain>
    </source>
</reference>
<dbReference type="GO" id="GO:0042802">
    <property type="term" value="F:identical protein binding"/>
    <property type="evidence" value="ECO:0007669"/>
    <property type="project" value="TreeGrafter"/>
</dbReference>
<dbReference type="GO" id="GO:0005945">
    <property type="term" value="C:6-phosphofructokinase complex"/>
    <property type="evidence" value="ECO:0007669"/>
    <property type="project" value="TreeGrafter"/>
</dbReference>
<feature type="domain" description="Phosphofructokinase" evidence="17">
    <location>
        <begin position="390"/>
        <end position="673"/>
    </location>
</feature>
<keyword evidence="7" id="KW-0021">Allosteric enzyme</keyword>
<evidence type="ECO:0000313" key="18">
    <source>
        <dbReference type="EMBL" id="SHJ13238.1"/>
    </source>
</evidence>
<keyword evidence="6" id="KW-0963">Cytoplasm</keyword>
<evidence type="ECO:0000256" key="5">
    <source>
        <dbReference type="ARBA" id="ARBA00012055"/>
    </source>
</evidence>
<dbReference type="Gene3D" id="3.40.50.450">
    <property type="match status" value="2"/>
</dbReference>
<dbReference type="GO" id="GO:0046872">
    <property type="term" value="F:metal ion binding"/>
    <property type="evidence" value="ECO:0007669"/>
    <property type="project" value="UniProtKB-KW"/>
</dbReference>
<proteinExistence type="inferred from homology"/>
<evidence type="ECO:0000259" key="17">
    <source>
        <dbReference type="Pfam" id="PF00365"/>
    </source>
</evidence>
<feature type="domain" description="Phosphofructokinase" evidence="17">
    <location>
        <begin position="4"/>
        <end position="309"/>
    </location>
</feature>
<dbReference type="GO" id="GO:0016208">
    <property type="term" value="F:AMP binding"/>
    <property type="evidence" value="ECO:0007669"/>
    <property type="project" value="TreeGrafter"/>
</dbReference>
<evidence type="ECO:0000256" key="6">
    <source>
        <dbReference type="ARBA" id="ARBA00022490"/>
    </source>
</evidence>
<evidence type="ECO:0000256" key="14">
    <source>
        <dbReference type="ARBA" id="ARBA00023152"/>
    </source>
</evidence>
<evidence type="ECO:0000256" key="15">
    <source>
        <dbReference type="ARBA" id="ARBA00038478"/>
    </source>
</evidence>
<dbReference type="OrthoDB" id="9802503at2"/>
<comment type="subcellular location">
    <subcellularLocation>
        <location evidence="3">Cytoplasm</location>
    </subcellularLocation>
</comment>
<comment type="catalytic activity">
    <reaction evidence="16">
        <text>beta-D-fructose 6-phosphate + ATP = beta-D-fructose 1,6-bisphosphate + ADP + H(+)</text>
        <dbReference type="Rhea" id="RHEA:16109"/>
        <dbReference type="ChEBI" id="CHEBI:15378"/>
        <dbReference type="ChEBI" id="CHEBI:30616"/>
        <dbReference type="ChEBI" id="CHEBI:32966"/>
        <dbReference type="ChEBI" id="CHEBI:57634"/>
        <dbReference type="ChEBI" id="CHEBI:456216"/>
        <dbReference type="EC" id="2.7.1.11"/>
    </reaction>
</comment>
<keyword evidence="9" id="KW-0479">Metal-binding</keyword>
<protein>
    <recommendedName>
        <fullName evidence="5">6-phosphofructokinase</fullName>
        <ecNumber evidence="5">2.7.1.11</ecNumber>
    </recommendedName>
</protein>
<keyword evidence="19" id="KW-1185">Reference proteome</keyword>
<dbReference type="GO" id="GO:0006002">
    <property type="term" value="P:fructose 6-phosphate metabolic process"/>
    <property type="evidence" value="ECO:0007669"/>
    <property type="project" value="InterPro"/>
</dbReference>
<evidence type="ECO:0000256" key="9">
    <source>
        <dbReference type="ARBA" id="ARBA00022723"/>
    </source>
</evidence>
<evidence type="ECO:0000256" key="12">
    <source>
        <dbReference type="ARBA" id="ARBA00022840"/>
    </source>
</evidence>
<dbReference type="FunFam" id="3.40.50.460:FF:000002">
    <property type="entry name" value="ATP-dependent 6-phosphofructokinase"/>
    <property type="match status" value="1"/>
</dbReference>
<evidence type="ECO:0000256" key="4">
    <source>
        <dbReference type="ARBA" id="ARBA00004679"/>
    </source>
</evidence>
<dbReference type="PANTHER" id="PTHR13697:SF4">
    <property type="entry name" value="ATP-DEPENDENT 6-PHOSPHOFRUCTOKINASE"/>
    <property type="match status" value="1"/>
</dbReference>
<dbReference type="GO" id="GO:0030388">
    <property type="term" value="P:fructose 1,6-bisphosphate metabolic process"/>
    <property type="evidence" value="ECO:0007669"/>
    <property type="project" value="TreeGrafter"/>
</dbReference>
<dbReference type="GO" id="GO:0005524">
    <property type="term" value="F:ATP binding"/>
    <property type="evidence" value="ECO:0007669"/>
    <property type="project" value="UniProtKB-KW"/>
</dbReference>
<comment type="function">
    <text evidence="2">Catalyzes the phosphorylation of D-fructose 6-phosphate to fructose 1,6-bisphosphate by ATP, the first committing step of glycolysis.</text>
</comment>
<keyword evidence="10" id="KW-0547">Nucleotide-binding</keyword>
<dbReference type="PRINTS" id="PR00476">
    <property type="entry name" value="PHFRCTKINASE"/>
</dbReference>
<keyword evidence="12" id="KW-0067">ATP-binding</keyword>
<evidence type="ECO:0000256" key="8">
    <source>
        <dbReference type="ARBA" id="ARBA00022679"/>
    </source>
</evidence>
<dbReference type="InterPro" id="IPR015912">
    <property type="entry name" value="Phosphofructokinase_CS"/>
</dbReference>
<comment type="pathway">
    <text evidence="4">Carbohydrate degradation; glycolysis; D-glyceraldehyde 3-phosphate and glycerone phosphate from D-glucose: step 3/4.</text>
</comment>
<dbReference type="EMBL" id="FQZG01000028">
    <property type="protein sequence ID" value="SHJ13238.1"/>
    <property type="molecule type" value="Genomic_DNA"/>
</dbReference>
<dbReference type="PANTHER" id="PTHR13697">
    <property type="entry name" value="PHOSPHOFRUCTOKINASE"/>
    <property type="match status" value="1"/>
</dbReference>
<evidence type="ECO:0000256" key="13">
    <source>
        <dbReference type="ARBA" id="ARBA00022842"/>
    </source>
</evidence>
<dbReference type="PROSITE" id="PS00433">
    <property type="entry name" value="PHOSPHOFRUCTOKINASE"/>
    <property type="match status" value="2"/>
</dbReference>
<dbReference type="EC" id="2.7.1.11" evidence="5"/>
<evidence type="ECO:0000256" key="1">
    <source>
        <dbReference type="ARBA" id="ARBA00001946"/>
    </source>
</evidence>
<keyword evidence="8" id="KW-0808">Transferase</keyword>
<dbReference type="Pfam" id="PF00365">
    <property type="entry name" value="PFK"/>
    <property type="match status" value="2"/>
</dbReference>
<dbReference type="InterPro" id="IPR000023">
    <property type="entry name" value="Phosphofructokinase_dom"/>
</dbReference>
<name>A0A1M6GTF5_9ACTN</name>
<evidence type="ECO:0000256" key="3">
    <source>
        <dbReference type="ARBA" id="ARBA00004496"/>
    </source>
</evidence>
<evidence type="ECO:0000256" key="2">
    <source>
        <dbReference type="ARBA" id="ARBA00002659"/>
    </source>
</evidence>
<keyword evidence="11 18" id="KW-0418">Kinase</keyword>
<keyword evidence="14" id="KW-0324">Glycolysis</keyword>
<dbReference type="GO" id="GO:0061621">
    <property type="term" value="P:canonical glycolysis"/>
    <property type="evidence" value="ECO:0007669"/>
    <property type="project" value="TreeGrafter"/>
</dbReference>
<evidence type="ECO:0000256" key="16">
    <source>
        <dbReference type="ARBA" id="ARBA00048070"/>
    </source>
</evidence>
<dbReference type="GO" id="GO:0048029">
    <property type="term" value="F:monosaccharide binding"/>
    <property type="evidence" value="ECO:0007669"/>
    <property type="project" value="TreeGrafter"/>
</dbReference>
<organism evidence="18 19">
    <name type="scientific">Tessaracoccus bendigoensis DSM 12906</name>
    <dbReference type="NCBI Taxonomy" id="1123357"/>
    <lineage>
        <taxon>Bacteria</taxon>
        <taxon>Bacillati</taxon>
        <taxon>Actinomycetota</taxon>
        <taxon>Actinomycetes</taxon>
        <taxon>Propionibacteriales</taxon>
        <taxon>Propionibacteriaceae</taxon>
        <taxon>Tessaracoccus</taxon>
    </lineage>
</organism>
<gene>
    <name evidence="18" type="ORF">SAMN02745244_01788</name>
</gene>
<dbReference type="GO" id="GO:0003872">
    <property type="term" value="F:6-phosphofructokinase activity"/>
    <property type="evidence" value="ECO:0007669"/>
    <property type="project" value="UniProtKB-EC"/>
</dbReference>
<dbReference type="NCBIfam" id="TIGR02478">
    <property type="entry name" value="6PF1K_euk"/>
    <property type="match status" value="1"/>
</dbReference>
<evidence type="ECO:0000256" key="10">
    <source>
        <dbReference type="ARBA" id="ARBA00022741"/>
    </source>
</evidence>